<evidence type="ECO:0000259" key="2">
    <source>
        <dbReference type="SMART" id="SM00062"/>
    </source>
</evidence>
<sequence length="285" mass="32332">MSRQSEFLRAFFLSGFFFLQLPLFAQSKYPDTRLDQIMARKELVVGVNKVYDPFYIQDPKEGFPGFDVELAKLYADYLGVSLKLKPLKTFRQFSDEISSSGIDMALAGMSTELSRGKTVTFSNPYLLTTTAGLVNKRNLPPEPEGNIVTTRTFKSIADLSLISGATFSVRSNTTNHNYLLKKFDKTKIYSYLSDSVAIDALTNNNVMCYVADSLYILALLQKNPGLKARYLPLVAPVMDEYISAAMPLNDLIFVDNFNFFLKELKRTGVIEELRTKYFLNNEWVK</sequence>
<name>A0A2M9ZRS4_9LEPT</name>
<dbReference type="PANTHER" id="PTHR35936:SF17">
    <property type="entry name" value="ARGININE-BINDING EXTRACELLULAR PROTEIN ARTP"/>
    <property type="match status" value="1"/>
</dbReference>
<keyword evidence="1" id="KW-0732">Signal</keyword>
<accession>A0A2M9ZRS4</accession>
<keyword evidence="5" id="KW-1185">Reference proteome</keyword>
<dbReference type="EMBL" id="NPDZ01000001">
    <property type="protein sequence ID" value="PJZ74623.1"/>
    <property type="molecule type" value="Genomic_DNA"/>
</dbReference>
<proteinExistence type="predicted"/>
<organism evidence="4 6">
    <name type="scientific">Leptospira perolatii</name>
    <dbReference type="NCBI Taxonomy" id="2023191"/>
    <lineage>
        <taxon>Bacteria</taxon>
        <taxon>Pseudomonadati</taxon>
        <taxon>Spirochaetota</taxon>
        <taxon>Spirochaetia</taxon>
        <taxon>Leptospirales</taxon>
        <taxon>Leptospiraceae</taxon>
        <taxon>Leptospira</taxon>
    </lineage>
</organism>
<dbReference type="Pfam" id="PF00497">
    <property type="entry name" value="SBP_bac_3"/>
    <property type="match status" value="1"/>
</dbReference>
<comment type="caution">
    <text evidence="4">The sequence shown here is derived from an EMBL/GenBank/DDBJ whole genome shotgun (WGS) entry which is preliminary data.</text>
</comment>
<dbReference type="Proteomes" id="UP000231990">
    <property type="component" value="Unassembled WGS sequence"/>
</dbReference>
<dbReference type="OrthoDB" id="336419at2"/>
<reference evidence="5 6" key="1">
    <citation type="submission" date="2017-07" db="EMBL/GenBank/DDBJ databases">
        <title>Leptospira spp. isolated from tropical soils.</title>
        <authorList>
            <person name="Thibeaux R."/>
            <person name="Iraola G."/>
            <person name="Ferres I."/>
            <person name="Bierque E."/>
            <person name="Girault D."/>
            <person name="Soupe-Gilbert M.-E."/>
            <person name="Picardeau M."/>
            <person name="Goarant C."/>
        </authorList>
    </citation>
    <scope>NUCLEOTIDE SEQUENCE [LARGE SCALE GENOMIC DNA]</scope>
    <source>
        <strain evidence="4 6">FH1-B-B1</strain>
        <strain evidence="3 5">FH1-B-C1</strain>
    </source>
</reference>
<evidence type="ECO:0000313" key="5">
    <source>
        <dbReference type="Proteomes" id="UP000231962"/>
    </source>
</evidence>
<evidence type="ECO:0000313" key="4">
    <source>
        <dbReference type="EMBL" id="PJZ74623.1"/>
    </source>
</evidence>
<dbReference type="Gene3D" id="3.40.190.10">
    <property type="entry name" value="Periplasmic binding protein-like II"/>
    <property type="match status" value="2"/>
</dbReference>
<dbReference type="EMBL" id="NPDY01000001">
    <property type="protein sequence ID" value="PJZ71091.1"/>
    <property type="molecule type" value="Genomic_DNA"/>
</dbReference>
<dbReference type="SMART" id="SM00062">
    <property type="entry name" value="PBPb"/>
    <property type="match status" value="1"/>
</dbReference>
<evidence type="ECO:0000313" key="6">
    <source>
        <dbReference type="Proteomes" id="UP000231990"/>
    </source>
</evidence>
<dbReference type="Proteomes" id="UP000231962">
    <property type="component" value="Unassembled WGS sequence"/>
</dbReference>
<feature type="domain" description="Solute-binding protein family 3/N-terminal" evidence="2">
    <location>
        <begin position="42"/>
        <end position="281"/>
    </location>
</feature>
<evidence type="ECO:0000313" key="3">
    <source>
        <dbReference type="EMBL" id="PJZ71091.1"/>
    </source>
</evidence>
<dbReference type="SUPFAM" id="SSF53850">
    <property type="entry name" value="Periplasmic binding protein-like II"/>
    <property type="match status" value="1"/>
</dbReference>
<dbReference type="InterPro" id="IPR001638">
    <property type="entry name" value="Solute-binding_3/MltF_N"/>
</dbReference>
<evidence type="ECO:0000256" key="1">
    <source>
        <dbReference type="ARBA" id="ARBA00022729"/>
    </source>
</evidence>
<gene>
    <name evidence="3" type="ORF">CH360_00780</name>
    <name evidence="4" type="ORF">CH373_00780</name>
</gene>
<protein>
    <submittedName>
        <fullName evidence="4">ABC transporter substrate-binding protein</fullName>
    </submittedName>
</protein>
<dbReference type="RefSeq" id="WP_100712033.1">
    <property type="nucleotide sequence ID" value="NZ_NPDY01000001.1"/>
</dbReference>
<dbReference type="PANTHER" id="PTHR35936">
    <property type="entry name" value="MEMBRANE-BOUND LYTIC MUREIN TRANSGLYCOSYLASE F"/>
    <property type="match status" value="1"/>
</dbReference>
<dbReference type="AlphaFoldDB" id="A0A2M9ZRS4"/>